<evidence type="ECO:0000256" key="4">
    <source>
        <dbReference type="SAM" id="SignalP"/>
    </source>
</evidence>
<proteinExistence type="predicted"/>
<name>A0A2A5W8G6_9GAMM</name>
<dbReference type="PANTHER" id="PTHR24173:SF74">
    <property type="entry name" value="ANKYRIN REPEAT DOMAIN-CONTAINING PROTEIN 16"/>
    <property type="match status" value="1"/>
</dbReference>
<dbReference type="Pfam" id="PF00023">
    <property type="entry name" value="Ank"/>
    <property type="match status" value="2"/>
</dbReference>
<dbReference type="InterPro" id="IPR036770">
    <property type="entry name" value="Ankyrin_rpt-contain_sf"/>
</dbReference>
<dbReference type="PROSITE" id="PS50297">
    <property type="entry name" value="ANK_REP_REGION"/>
    <property type="match status" value="7"/>
</dbReference>
<dbReference type="InterPro" id="IPR002110">
    <property type="entry name" value="Ankyrin_rpt"/>
</dbReference>
<sequence length="462" mass="49384">MIIISRKTLLVALFFFASQSFAQNLPVVISLAKEQKWNELASLLEDGFNPNAVYGDGTTALHWASYHNSNQATELLLASGADVNATTDLGVTALWLAAENGSVDIVRKLLASGADPRIQLLSGETTIMTAAQAGNGEVVRSILEAGGDPNVAVTREQTALMWAAGLGHSDVVAALLDHGADVHARSRVREQYVKSEKEQDSHPSYKYWIEQGGNTALMFAARSGDMRSAQLLVEAGADINEVSAFGTSPAIMSIHGGNAEVLDFLLESGADPESNASGHTALHTAVLRGSLDAVNVLIKHHANLEAILEKPTPVRRQSTDYNFHDSLLGGTPLWLAARFSEAKIMEALIEAGANPKIINHMRYPAQRQGENFIRDEGEINLLMAAVGMGNSRLRVSWGTPERRAGQIASREALALDALTIALAAGADINGKNAEGQSALAFAKQRRYESIVTFLEAAGALEN</sequence>
<dbReference type="AlphaFoldDB" id="A0A2A5W8G6"/>
<dbReference type="Proteomes" id="UP000219329">
    <property type="component" value="Unassembled WGS sequence"/>
</dbReference>
<dbReference type="PANTHER" id="PTHR24173">
    <property type="entry name" value="ANKYRIN REPEAT CONTAINING"/>
    <property type="match status" value="1"/>
</dbReference>
<evidence type="ECO:0000256" key="2">
    <source>
        <dbReference type="ARBA" id="ARBA00023043"/>
    </source>
</evidence>
<feature type="repeat" description="ANK" evidence="3">
    <location>
        <begin position="122"/>
        <end position="154"/>
    </location>
</feature>
<feature type="repeat" description="ANK" evidence="3">
    <location>
        <begin position="155"/>
        <end position="187"/>
    </location>
</feature>
<keyword evidence="1" id="KW-0677">Repeat</keyword>
<feature type="chain" id="PRO_5012585506" evidence="4">
    <location>
        <begin position="23"/>
        <end position="462"/>
    </location>
</feature>
<evidence type="ECO:0000313" key="6">
    <source>
        <dbReference type="Proteomes" id="UP000219329"/>
    </source>
</evidence>
<feature type="repeat" description="ANK" evidence="3">
    <location>
        <begin position="212"/>
        <end position="244"/>
    </location>
</feature>
<dbReference type="Pfam" id="PF12796">
    <property type="entry name" value="Ank_2"/>
    <property type="match status" value="2"/>
</dbReference>
<feature type="repeat" description="ANK" evidence="3">
    <location>
        <begin position="56"/>
        <end position="88"/>
    </location>
</feature>
<dbReference type="SUPFAM" id="SSF48403">
    <property type="entry name" value="Ankyrin repeat"/>
    <property type="match status" value="1"/>
</dbReference>
<feature type="signal peptide" evidence="4">
    <location>
        <begin position="1"/>
        <end position="22"/>
    </location>
</feature>
<dbReference type="Gene3D" id="1.25.40.20">
    <property type="entry name" value="Ankyrin repeat-containing domain"/>
    <property type="match status" value="4"/>
</dbReference>
<reference evidence="5 6" key="1">
    <citation type="submission" date="2017-08" db="EMBL/GenBank/DDBJ databases">
        <title>Fine stratification of microbial communities through a metagenomic profile of the photic zone.</title>
        <authorList>
            <person name="Haro-Moreno J.M."/>
            <person name="Lopez-Perez M."/>
            <person name="De La Torre J."/>
            <person name="Picazo A."/>
            <person name="Camacho A."/>
            <person name="Rodriguez-Valera F."/>
        </authorList>
    </citation>
    <scope>NUCLEOTIDE SEQUENCE [LARGE SCALE GENOMIC DNA]</scope>
    <source>
        <strain evidence="5">MED-G28</strain>
    </source>
</reference>
<evidence type="ECO:0000256" key="3">
    <source>
        <dbReference type="PROSITE-ProRule" id="PRU00023"/>
    </source>
</evidence>
<dbReference type="SMART" id="SM00248">
    <property type="entry name" value="ANK"/>
    <property type="match status" value="8"/>
</dbReference>
<evidence type="ECO:0000313" key="5">
    <source>
        <dbReference type="EMBL" id="PDH32779.1"/>
    </source>
</evidence>
<organism evidence="5 6">
    <name type="scientific">OM182 bacterium MED-G28</name>
    <dbReference type="NCBI Taxonomy" id="1986256"/>
    <lineage>
        <taxon>Bacteria</taxon>
        <taxon>Pseudomonadati</taxon>
        <taxon>Pseudomonadota</taxon>
        <taxon>Gammaproteobacteria</taxon>
        <taxon>OMG group</taxon>
        <taxon>OM182 clade</taxon>
    </lineage>
</organism>
<protein>
    <submittedName>
        <fullName evidence="5">Uncharacterized protein</fullName>
    </submittedName>
</protein>
<dbReference type="PROSITE" id="PS50088">
    <property type="entry name" value="ANK_REPEAT"/>
    <property type="match status" value="8"/>
</dbReference>
<keyword evidence="2 3" id="KW-0040">ANK repeat</keyword>
<accession>A0A2A5W8G6</accession>
<feature type="repeat" description="ANK" evidence="3">
    <location>
        <begin position="245"/>
        <end position="277"/>
    </location>
</feature>
<comment type="caution">
    <text evidence="5">The sequence shown here is derived from an EMBL/GenBank/DDBJ whole genome shotgun (WGS) entry which is preliminary data.</text>
</comment>
<feature type="repeat" description="ANK" evidence="3">
    <location>
        <begin position="328"/>
        <end position="360"/>
    </location>
</feature>
<dbReference type="PRINTS" id="PR01415">
    <property type="entry name" value="ANKYRIN"/>
</dbReference>
<keyword evidence="4" id="KW-0732">Signal</keyword>
<gene>
    <name evidence="5" type="ORF">CNF02_10990</name>
</gene>
<dbReference type="EMBL" id="NTJZ01000013">
    <property type="protein sequence ID" value="PDH32779.1"/>
    <property type="molecule type" value="Genomic_DNA"/>
</dbReference>
<feature type="repeat" description="ANK" evidence="3">
    <location>
        <begin position="89"/>
        <end position="115"/>
    </location>
</feature>
<evidence type="ECO:0000256" key="1">
    <source>
        <dbReference type="ARBA" id="ARBA00022737"/>
    </source>
</evidence>
<feature type="repeat" description="ANK" evidence="3">
    <location>
        <begin position="277"/>
        <end position="309"/>
    </location>
</feature>